<dbReference type="AlphaFoldDB" id="A0A5B0RJV3"/>
<protein>
    <submittedName>
        <fullName evidence="1">Uncharacterized protein</fullName>
    </submittedName>
</protein>
<proteinExistence type="predicted"/>
<reference evidence="1 2" key="1">
    <citation type="submission" date="2019-05" db="EMBL/GenBank/DDBJ databases">
        <title>Emergence of the Ug99 lineage of the wheat stem rust pathogen through somatic hybridization.</title>
        <authorList>
            <person name="Li F."/>
            <person name="Upadhyaya N.M."/>
            <person name="Sperschneider J."/>
            <person name="Matny O."/>
            <person name="Nguyen-Phuc H."/>
            <person name="Mago R."/>
            <person name="Raley C."/>
            <person name="Miller M.E."/>
            <person name="Silverstein K.A.T."/>
            <person name="Henningsen E."/>
            <person name="Hirsch C.D."/>
            <person name="Visser B."/>
            <person name="Pretorius Z.A."/>
            <person name="Steffenson B.J."/>
            <person name="Schwessinger B."/>
            <person name="Dodds P.N."/>
            <person name="Figueroa M."/>
        </authorList>
    </citation>
    <scope>NUCLEOTIDE SEQUENCE [LARGE SCALE GENOMIC DNA]</scope>
    <source>
        <strain evidence="1 2">Ug99</strain>
    </source>
</reference>
<gene>
    <name evidence="1" type="ORF">PGTUg99_025916</name>
</gene>
<dbReference type="Proteomes" id="UP000325313">
    <property type="component" value="Unassembled WGS sequence"/>
</dbReference>
<comment type="caution">
    <text evidence="1">The sequence shown here is derived from an EMBL/GenBank/DDBJ whole genome shotgun (WGS) entry which is preliminary data.</text>
</comment>
<accession>A0A5B0RJV3</accession>
<evidence type="ECO:0000313" key="2">
    <source>
        <dbReference type="Proteomes" id="UP000325313"/>
    </source>
</evidence>
<name>A0A5B0RJV3_PUCGR</name>
<dbReference type="EMBL" id="VDEP01000173">
    <property type="protein sequence ID" value="KAA1126126.1"/>
    <property type="molecule type" value="Genomic_DNA"/>
</dbReference>
<sequence>MVWCIPPGMAALTQSPRGKLLFDGGHLCTTPAPDHPKWHTIPTVRDWVRGPVQPARLVSGATCNISTENNMAKHKH</sequence>
<organism evidence="1 2">
    <name type="scientific">Puccinia graminis f. sp. tritici</name>
    <dbReference type="NCBI Taxonomy" id="56615"/>
    <lineage>
        <taxon>Eukaryota</taxon>
        <taxon>Fungi</taxon>
        <taxon>Dikarya</taxon>
        <taxon>Basidiomycota</taxon>
        <taxon>Pucciniomycotina</taxon>
        <taxon>Pucciniomycetes</taxon>
        <taxon>Pucciniales</taxon>
        <taxon>Pucciniaceae</taxon>
        <taxon>Puccinia</taxon>
    </lineage>
</organism>
<evidence type="ECO:0000313" key="1">
    <source>
        <dbReference type="EMBL" id="KAA1126126.1"/>
    </source>
</evidence>